<protein>
    <submittedName>
        <fullName evidence="1">Uncharacterized protein</fullName>
    </submittedName>
</protein>
<sequence length="653" mass="76387">MTLFKKTIASSKIHIIALICFILALSNAFAMPDNKNKKQGKATKQLLTKLKEKSEGIIKQDSIKQAKIDSIWARRDHKAICFYDSVKSKSDKYFITRHLTNLFIVDKDTLDKKKKLNVNSAEYYLKFKDRQIRNIQIIYKDIFAINKDKDGTPSKVLDFINDAHVNTKESTVRRNIFFKEGEPLNPILMANSEEHLRELPYINRVNILCVENKDEPETVDVILYIQDNFSYGAMVNISSSVEGSAKVYNQNLFGLGHKFSLKYIYNTQKKQKSGYDIEYNARNLFSSFIDLGVNYANSYEMDMYDIQLYKPFVSSKEQIATEFRYKRILKSNEIKIIQGDTLQVHQQNEYIDSWIAKSINLKTTLMKSHQLILGARFSSLEQFQNPSDDLNYNMLYPTKQQLLLSLAFSKRKSYRANLIYGYGITEDIPIGRYFEFVAGYDNPYNDKRLYAHTFFSQSFKMKDKSYLYFDAFVGGFWNNESIEQAEIGMDINYFSKLYTISRYRFRQFINFNYTKGFNRLPYEFVSLNNSENIRDMNSQEVYGKEKVSIQLETVHYHKRAILGFRFASYIFCDFGAIENESPAARYKYDMYTEVGLGVRMRNESLVFNTIELRLGYFPVAPNDMNNFIYKALSTKTATFKDFRGRKPEVLPLK</sequence>
<evidence type="ECO:0000313" key="1">
    <source>
        <dbReference type="EMBL" id="QZE14563.1"/>
    </source>
</evidence>
<dbReference type="EMBL" id="CP081303">
    <property type="protein sequence ID" value="QZE14563.1"/>
    <property type="molecule type" value="Genomic_DNA"/>
</dbReference>
<gene>
    <name evidence="1" type="ORF">K4L44_01440</name>
</gene>
<name>A0AC61NG05_9BACT</name>
<keyword evidence="2" id="KW-1185">Reference proteome</keyword>
<reference evidence="1" key="1">
    <citation type="submission" date="2021-08" db="EMBL/GenBank/DDBJ databases">
        <title>Novel anaerobic bacterium isolated from sea squirt in East Sea, Republic of Korea.</title>
        <authorList>
            <person name="Nguyen T.H."/>
            <person name="Li Z."/>
            <person name="Lee Y.-J."/>
            <person name="Ko J."/>
            <person name="Kim S.-G."/>
        </authorList>
    </citation>
    <scope>NUCLEOTIDE SEQUENCE</scope>
    <source>
        <strain evidence="1">KCTC 25031</strain>
    </source>
</reference>
<proteinExistence type="predicted"/>
<accession>A0AC61NG05</accession>
<dbReference type="Proteomes" id="UP000826212">
    <property type="component" value="Chromosome"/>
</dbReference>
<organism evidence="1 2">
    <name type="scientific">Halosquirtibacter laminarini</name>
    <dbReference type="NCBI Taxonomy" id="3374600"/>
    <lineage>
        <taxon>Bacteria</taxon>
        <taxon>Pseudomonadati</taxon>
        <taxon>Bacteroidota</taxon>
        <taxon>Bacteroidia</taxon>
        <taxon>Marinilabiliales</taxon>
        <taxon>Prolixibacteraceae</taxon>
        <taxon>Halosquirtibacter</taxon>
    </lineage>
</organism>
<evidence type="ECO:0000313" key="2">
    <source>
        <dbReference type="Proteomes" id="UP000826212"/>
    </source>
</evidence>